<dbReference type="Proteomes" id="UP000594015">
    <property type="component" value="Chromosome"/>
</dbReference>
<reference evidence="2 3" key="1">
    <citation type="submission" date="2018-06" db="EMBL/GenBank/DDBJ databases">
        <title>Comparative genomics of Bradyrhizobium nodulating Arachidis hypogaea.</title>
        <authorList>
            <person name="Li Y."/>
        </authorList>
    </citation>
    <scope>NUCLEOTIDE SEQUENCE [LARGE SCALE GENOMIC DNA]</scope>
    <source>
        <strain evidence="2 3">CCBAU 051107</strain>
    </source>
</reference>
<evidence type="ECO:0000256" key="1">
    <source>
        <dbReference type="SAM" id="MobiDB-lite"/>
    </source>
</evidence>
<sequence length="64" mass="6737">MRSGGRGRALAYPPLEGEGRSRAARAGWGDLSTRALLNGERPSPHPVSHFATLNVSRPSPSRGG</sequence>
<dbReference type="EMBL" id="CP030050">
    <property type="protein sequence ID" value="QOZ72406.1"/>
    <property type="molecule type" value="Genomic_DNA"/>
</dbReference>
<evidence type="ECO:0000313" key="3">
    <source>
        <dbReference type="Proteomes" id="UP000594015"/>
    </source>
</evidence>
<feature type="region of interest" description="Disordered" evidence="1">
    <location>
        <begin position="1"/>
        <end position="64"/>
    </location>
</feature>
<dbReference type="AlphaFoldDB" id="A0AAE7NY09"/>
<gene>
    <name evidence="2" type="ORF">WN72_43530</name>
</gene>
<organism evidence="2 3">
    <name type="scientific">Bradyrhizobium arachidis</name>
    <dbReference type="NCBI Taxonomy" id="858423"/>
    <lineage>
        <taxon>Bacteria</taxon>
        <taxon>Pseudomonadati</taxon>
        <taxon>Pseudomonadota</taxon>
        <taxon>Alphaproteobacteria</taxon>
        <taxon>Hyphomicrobiales</taxon>
        <taxon>Nitrobacteraceae</taxon>
        <taxon>Bradyrhizobium</taxon>
    </lineage>
</organism>
<evidence type="ECO:0000313" key="2">
    <source>
        <dbReference type="EMBL" id="QOZ72406.1"/>
    </source>
</evidence>
<proteinExistence type="predicted"/>
<accession>A0AAE7NY09</accession>
<dbReference type="KEGG" id="barh:WN72_43530"/>
<protein>
    <submittedName>
        <fullName evidence="2">Uncharacterized protein</fullName>
    </submittedName>
</protein>
<feature type="compositionally biased region" description="Polar residues" evidence="1">
    <location>
        <begin position="51"/>
        <end position="64"/>
    </location>
</feature>
<name>A0AAE7NY09_9BRAD</name>